<evidence type="ECO:0000256" key="7">
    <source>
        <dbReference type="ARBA" id="ARBA00023204"/>
    </source>
</evidence>
<dbReference type="InterPro" id="IPR051055">
    <property type="entry name" value="PIF1_helicase"/>
</dbReference>
<dbReference type="EMBL" id="OU892286">
    <property type="protein sequence ID" value="CAG9761349.1"/>
    <property type="molecule type" value="Genomic_DNA"/>
</dbReference>
<keyword evidence="1 9" id="KW-0547">Nucleotide-binding</keyword>
<keyword evidence="2 9" id="KW-0227">DNA damage</keyword>
<keyword evidence="5 9" id="KW-0067">ATP-binding</keyword>
<feature type="domain" description="DNA helicase Pif1-like 2B" evidence="11">
    <location>
        <begin position="540"/>
        <end position="574"/>
    </location>
</feature>
<dbReference type="OrthoDB" id="6775057at2759"/>
<dbReference type="GO" id="GO:0000723">
    <property type="term" value="P:telomere maintenance"/>
    <property type="evidence" value="ECO:0007669"/>
    <property type="project" value="InterPro"/>
</dbReference>
<dbReference type="GO" id="GO:0043139">
    <property type="term" value="F:5'-3' DNA helicase activity"/>
    <property type="evidence" value="ECO:0007669"/>
    <property type="project" value="UniProtKB-EC"/>
</dbReference>
<proteinExistence type="inferred from homology"/>
<dbReference type="InterPro" id="IPR049163">
    <property type="entry name" value="Pif1-like_2B_dom"/>
</dbReference>
<keyword evidence="8" id="KW-0413">Isomerase</keyword>
<dbReference type="AlphaFoldDB" id="A0A9N9ME96"/>
<comment type="catalytic activity">
    <reaction evidence="9">
        <text>ATP + H2O = ADP + phosphate + H(+)</text>
        <dbReference type="Rhea" id="RHEA:13065"/>
        <dbReference type="ChEBI" id="CHEBI:15377"/>
        <dbReference type="ChEBI" id="CHEBI:15378"/>
        <dbReference type="ChEBI" id="CHEBI:30616"/>
        <dbReference type="ChEBI" id="CHEBI:43474"/>
        <dbReference type="ChEBI" id="CHEBI:456216"/>
        <dbReference type="EC" id="5.6.2.3"/>
    </reaction>
</comment>
<reference evidence="12" key="1">
    <citation type="submission" date="2022-01" db="EMBL/GenBank/DDBJ databases">
        <authorList>
            <person name="King R."/>
        </authorList>
    </citation>
    <scope>NUCLEOTIDE SEQUENCE</scope>
</reference>
<dbReference type="Gene3D" id="3.40.50.300">
    <property type="entry name" value="P-loop containing nucleotide triphosphate hydrolases"/>
    <property type="match status" value="1"/>
</dbReference>
<sequence length="695" mass="80310">MWQANIDMQPCGSNESIAYYIAKYLSKCEPTDLDSGIVQAIQQIRREQCDVSRKLFKICMRIMKERQVSACECVYRLCHLPLRDSSRKTVFVNTRKPQQRYKVLKFNEQGQAVGYCANIFERYEKRPREHPDYDFNNMSLLEFAMLFEPYYKKTIENDDVNIDQDAYEVEQPKRKCLITLTDNTKVIKRATLLHLLMQYIPYRDEEELLRGFGTARDAFLTSEDRLKEISAYMELYRRRDKQLEDAFNQVHAFQILEEVQPLQPDNEEEIVEQVDVMNENDFQTAKQAMNAGQKEIYFMVTKSIQDQMNGKDERLRFFFTGGAGVGKTFLLNLLRNQINRCYAKVAVKVAALTGVAARLINGSTLHSTLRLPVQKDGRITNMPLLTGNYLRVMRQQWKDTEFFIIDEISMFSYQMLTMIDSRLRQLKNRENEFFGGINVLLFGDLLQLPPIKTSGTPVYKQPEHMHPATNLWRLFTLCELTENMRQQGDNSFIDILNALRVGELKAEHLSKLLEKVLVQPSGEFSIDDIISIDVNKTGGLPKELQIFVGAKIMLRSNIDITKGLVNGAIGFVTEIIWPHFRRTQIYETDIPSVRVDFGKDGIQVIQPKTIQFPAKFSYGTAERRMLPLIFSWATTVHKMQGSTVENAVIYLGPKLFEEGQTCVALSRVKSLNGLRIEELDCAKLTGKNHVTMRHY</sequence>
<keyword evidence="4 9" id="KW-0347">Helicase</keyword>
<dbReference type="GO" id="GO:0016787">
    <property type="term" value="F:hydrolase activity"/>
    <property type="evidence" value="ECO:0007669"/>
    <property type="project" value="UniProtKB-KW"/>
</dbReference>
<accession>A0A9N9ME96</accession>
<keyword evidence="3 9" id="KW-0378">Hydrolase</keyword>
<dbReference type="PANTHER" id="PTHR47642:SF5">
    <property type="entry name" value="ATP-DEPENDENT DNA HELICASE"/>
    <property type="match status" value="1"/>
</dbReference>
<evidence type="ECO:0000313" key="13">
    <source>
        <dbReference type="Proteomes" id="UP001152799"/>
    </source>
</evidence>
<keyword evidence="13" id="KW-1185">Reference proteome</keyword>
<dbReference type="GO" id="GO:0006281">
    <property type="term" value="P:DNA repair"/>
    <property type="evidence" value="ECO:0007669"/>
    <property type="project" value="UniProtKB-KW"/>
</dbReference>
<keyword evidence="9" id="KW-0233">DNA recombination</keyword>
<comment type="similarity">
    <text evidence="9">Belongs to the helicase family.</text>
</comment>
<evidence type="ECO:0000256" key="9">
    <source>
        <dbReference type="RuleBase" id="RU363044"/>
    </source>
</evidence>
<comment type="cofactor">
    <cofactor evidence="9">
        <name>Mg(2+)</name>
        <dbReference type="ChEBI" id="CHEBI:18420"/>
    </cofactor>
</comment>
<dbReference type="PANTHER" id="PTHR47642">
    <property type="entry name" value="ATP-DEPENDENT DNA HELICASE"/>
    <property type="match status" value="1"/>
</dbReference>
<dbReference type="GO" id="GO:0006310">
    <property type="term" value="P:DNA recombination"/>
    <property type="evidence" value="ECO:0007669"/>
    <property type="project" value="UniProtKB-KW"/>
</dbReference>
<dbReference type="Pfam" id="PF21530">
    <property type="entry name" value="Pif1_2B_dom"/>
    <property type="match status" value="1"/>
</dbReference>
<keyword evidence="6" id="KW-0238">DNA-binding</keyword>
<feature type="domain" description="DNA helicase Pif1-like DEAD-box helicase" evidence="10">
    <location>
        <begin position="289"/>
        <end position="507"/>
    </location>
</feature>
<evidence type="ECO:0000256" key="8">
    <source>
        <dbReference type="ARBA" id="ARBA00023235"/>
    </source>
</evidence>
<evidence type="ECO:0000256" key="6">
    <source>
        <dbReference type="ARBA" id="ARBA00023125"/>
    </source>
</evidence>
<evidence type="ECO:0000256" key="5">
    <source>
        <dbReference type="ARBA" id="ARBA00022840"/>
    </source>
</evidence>
<protein>
    <recommendedName>
        <fullName evidence="9">ATP-dependent DNA helicase</fullName>
        <ecNumber evidence="9">5.6.2.3</ecNumber>
    </recommendedName>
</protein>
<evidence type="ECO:0000259" key="11">
    <source>
        <dbReference type="Pfam" id="PF21530"/>
    </source>
</evidence>
<dbReference type="InterPro" id="IPR010285">
    <property type="entry name" value="DNA_helicase_pif1-like_DEAD"/>
</dbReference>
<dbReference type="SUPFAM" id="SSF52540">
    <property type="entry name" value="P-loop containing nucleoside triphosphate hydrolases"/>
    <property type="match status" value="2"/>
</dbReference>
<evidence type="ECO:0000313" key="12">
    <source>
        <dbReference type="EMBL" id="CAG9761349.1"/>
    </source>
</evidence>
<dbReference type="CDD" id="cd18809">
    <property type="entry name" value="SF1_C_RecD"/>
    <property type="match status" value="1"/>
</dbReference>
<dbReference type="EC" id="5.6.2.3" evidence="9"/>
<dbReference type="GO" id="GO:0005524">
    <property type="term" value="F:ATP binding"/>
    <property type="evidence" value="ECO:0007669"/>
    <property type="project" value="UniProtKB-KW"/>
</dbReference>
<keyword evidence="7 9" id="KW-0234">DNA repair</keyword>
<evidence type="ECO:0000256" key="3">
    <source>
        <dbReference type="ARBA" id="ARBA00022801"/>
    </source>
</evidence>
<evidence type="ECO:0000259" key="10">
    <source>
        <dbReference type="Pfam" id="PF05970"/>
    </source>
</evidence>
<dbReference type="Pfam" id="PF05970">
    <property type="entry name" value="PIF1"/>
    <property type="match status" value="1"/>
</dbReference>
<name>A0A9N9ME96_9CUCU</name>
<dbReference type="Proteomes" id="UP001152799">
    <property type="component" value="Chromosome 10"/>
</dbReference>
<evidence type="ECO:0000256" key="1">
    <source>
        <dbReference type="ARBA" id="ARBA00022741"/>
    </source>
</evidence>
<evidence type="ECO:0000256" key="4">
    <source>
        <dbReference type="ARBA" id="ARBA00022806"/>
    </source>
</evidence>
<organism evidence="12 13">
    <name type="scientific">Ceutorhynchus assimilis</name>
    <name type="common">cabbage seed weevil</name>
    <dbReference type="NCBI Taxonomy" id="467358"/>
    <lineage>
        <taxon>Eukaryota</taxon>
        <taxon>Metazoa</taxon>
        <taxon>Ecdysozoa</taxon>
        <taxon>Arthropoda</taxon>
        <taxon>Hexapoda</taxon>
        <taxon>Insecta</taxon>
        <taxon>Pterygota</taxon>
        <taxon>Neoptera</taxon>
        <taxon>Endopterygota</taxon>
        <taxon>Coleoptera</taxon>
        <taxon>Polyphaga</taxon>
        <taxon>Cucujiformia</taxon>
        <taxon>Curculionidae</taxon>
        <taxon>Ceutorhynchinae</taxon>
        <taxon>Ceutorhynchus</taxon>
    </lineage>
</organism>
<dbReference type="InterPro" id="IPR027417">
    <property type="entry name" value="P-loop_NTPase"/>
</dbReference>
<gene>
    <name evidence="12" type="ORF">CEUTPL_LOCUS2054</name>
</gene>
<evidence type="ECO:0000256" key="2">
    <source>
        <dbReference type="ARBA" id="ARBA00022763"/>
    </source>
</evidence>